<reference evidence="2" key="1">
    <citation type="journal article" date="2021" name="Nat. Commun.">
        <title>Genetic determinants of endophytism in the Arabidopsis root mycobiome.</title>
        <authorList>
            <person name="Mesny F."/>
            <person name="Miyauchi S."/>
            <person name="Thiergart T."/>
            <person name="Pickel B."/>
            <person name="Atanasova L."/>
            <person name="Karlsson M."/>
            <person name="Huettel B."/>
            <person name="Barry K.W."/>
            <person name="Haridas S."/>
            <person name="Chen C."/>
            <person name="Bauer D."/>
            <person name="Andreopoulos W."/>
            <person name="Pangilinan J."/>
            <person name="LaButti K."/>
            <person name="Riley R."/>
            <person name="Lipzen A."/>
            <person name="Clum A."/>
            <person name="Drula E."/>
            <person name="Henrissat B."/>
            <person name="Kohler A."/>
            <person name="Grigoriev I.V."/>
            <person name="Martin F.M."/>
            <person name="Hacquard S."/>
        </authorList>
    </citation>
    <scope>NUCLEOTIDE SEQUENCE</scope>
    <source>
        <strain evidence="2">MPI-CAGE-AT-0147</strain>
    </source>
</reference>
<protein>
    <submittedName>
        <fullName evidence="2">Uncharacterized protein</fullName>
    </submittedName>
</protein>
<gene>
    <name evidence="2" type="ORF">EDB81DRAFT_764098</name>
</gene>
<evidence type="ECO:0000313" key="2">
    <source>
        <dbReference type="EMBL" id="KAH7128947.1"/>
    </source>
</evidence>
<keyword evidence="3" id="KW-1185">Reference proteome</keyword>
<dbReference type="OrthoDB" id="5140724at2759"/>
<comment type="caution">
    <text evidence="2">The sequence shown here is derived from an EMBL/GenBank/DDBJ whole genome shotgun (WGS) entry which is preliminary data.</text>
</comment>
<evidence type="ECO:0000313" key="3">
    <source>
        <dbReference type="Proteomes" id="UP000738349"/>
    </source>
</evidence>
<organism evidence="2 3">
    <name type="scientific">Dactylonectria macrodidyma</name>
    <dbReference type="NCBI Taxonomy" id="307937"/>
    <lineage>
        <taxon>Eukaryota</taxon>
        <taxon>Fungi</taxon>
        <taxon>Dikarya</taxon>
        <taxon>Ascomycota</taxon>
        <taxon>Pezizomycotina</taxon>
        <taxon>Sordariomycetes</taxon>
        <taxon>Hypocreomycetidae</taxon>
        <taxon>Hypocreales</taxon>
        <taxon>Nectriaceae</taxon>
        <taxon>Dactylonectria</taxon>
    </lineage>
</organism>
<sequence>MGRFISSSMSKRQDFAKTIVLVEWESSPQKTPPRVQFWILDCPVGSQQQDALPIPEAIPDRINELGPRESEKGTDGGSSQAHLPPLVSYDSTSSSIMIHSLIAGEHVDVEFSRWGPGIRLMEVQAMERLFNGAPAGLSDAKHLSPIGSIRSDIWRGSGDRHSTQSSGILTAIAMDNGDGTVEVKYRSKKLGRDFYHSLRIKQEYKPHEQTVRTVSTPAASETGCWPPSSSTIPLYVCSIGSRMRYLVLATLCLNRAKTASVLSLHMTNDTMVFAESSSMDEANEDRGLRWQVQNFELPLGVSNVAPLVLDIDRISYLFLFYFYEGALHYARARYAGSARFTDFCDKMPCTAATTEETRTTAHTSSITTRPRWSILSSRYLQPQGPDPVLSVEPEDKQHAVESLPLAAEGCQPYLVVANDAVWIFYEGADKEPKYVRHQVSRVVDNFSEGWEAASWETGSQGTGGSRHFVPVVVPGDFMAMH</sequence>
<accession>A0A9P9E1C7</accession>
<name>A0A9P9E1C7_9HYPO</name>
<dbReference type="EMBL" id="JAGMUV010000018">
    <property type="protein sequence ID" value="KAH7128947.1"/>
    <property type="molecule type" value="Genomic_DNA"/>
</dbReference>
<feature type="compositionally biased region" description="Basic and acidic residues" evidence="1">
    <location>
        <begin position="64"/>
        <end position="74"/>
    </location>
</feature>
<proteinExistence type="predicted"/>
<dbReference type="Proteomes" id="UP000738349">
    <property type="component" value="Unassembled WGS sequence"/>
</dbReference>
<evidence type="ECO:0000256" key="1">
    <source>
        <dbReference type="SAM" id="MobiDB-lite"/>
    </source>
</evidence>
<dbReference type="AlphaFoldDB" id="A0A9P9E1C7"/>
<feature type="region of interest" description="Disordered" evidence="1">
    <location>
        <begin position="64"/>
        <end position="84"/>
    </location>
</feature>